<dbReference type="OrthoDB" id="150319at2"/>
<evidence type="ECO:0000256" key="2">
    <source>
        <dbReference type="ARBA" id="ARBA00022741"/>
    </source>
</evidence>
<keyword evidence="3 4" id="KW-0067">ATP-binding</keyword>
<evidence type="ECO:0000313" key="6">
    <source>
        <dbReference type="EMBL" id="AXB47077.1"/>
    </source>
</evidence>
<keyword evidence="7" id="KW-1185">Reference proteome</keyword>
<evidence type="ECO:0000313" key="7">
    <source>
        <dbReference type="Proteomes" id="UP000250434"/>
    </source>
</evidence>
<dbReference type="PANTHER" id="PTHR43585:SF2">
    <property type="entry name" value="ATP-GRASP ENZYME FSQD"/>
    <property type="match status" value="1"/>
</dbReference>
<dbReference type="InterPro" id="IPR052032">
    <property type="entry name" value="ATP-dep_AA_Ligase"/>
</dbReference>
<keyword evidence="1" id="KW-0436">Ligase</keyword>
<evidence type="ECO:0000256" key="3">
    <source>
        <dbReference type="ARBA" id="ARBA00022840"/>
    </source>
</evidence>
<dbReference type="Proteomes" id="UP000250434">
    <property type="component" value="Chromosome"/>
</dbReference>
<dbReference type="Gene3D" id="3.30.1490.20">
    <property type="entry name" value="ATP-grasp fold, A domain"/>
    <property type="match status" value="1"/>
</dbReference>
<reference evidence="6 7" key="1">
    <citation type="submission" date="2016-04" db="EMBL/GenBank/DDBJ databases">
        <title>Complete genome sequence and analysis of deep-sea sediment isolate, Amycolatopsis sp. WP1.</title>
        <authorList>
            <person name="Wang H."/>
            <person name="Chen S."/>
            <person name="Wu Q."/>
        </authorList>
    </citation>
    <scope>NUCLEOTIDE SEQUENCE [LARGE SCALE GENOMIC DNA]</scope>
    <source>
        <strain evidence="6 7">WP1</strain>
    </source>
</reference>
<dbReference type="GO" id="GO:0005524">
    <property type="term" value="F:ATP binding"/>
    <property type="evidence" value="ECO:0007669"/>
    <property type="project" value="UniProtKB-UniRule"/>
</dbReference>
<sequence length="415" mass="45030">MSARAPGDSMKPHITIIHRWRERYAEYAEYLDHSTHNVTYITTDVGVQGVPEDAAATALVVNTDDLDEVRAKVVELAARFGQPAGIVALKEDDLEVGAALREEFGCPGPRVSAFVPFRDKLVMCGVIRDAGLPLPAFGPAGTAAEVREFAGEHGWPVIVKPRSESSSAGVVIVRDAEHLATLELDDSRMVQKFVDHTVFHVDGYFDGVSVRRWSSSEYLNTCLSFRGGGVLGSVEDDDPERLKAVGNATAQFISALTDEPTAFHLEVFVAPAADGGFEVQFLEVGARVGGAEIPFLWREVHGYDLMRAAFELQLGLVPQVADPLEDKDLAGWMLVAAPAKRPCLITESTPMLGLTPGPYAERVLEVGEILPNAAAFYEHVGGRFRFRGSTSAEIIEAIENTARNFRVSATPIEPD</sequence>
<proteinExistence type="predicted"/>
<feature type="domain" description="ATP-grasp" evidence="5">
    <location>
        <begin position="124"/>
        <end position="314"/>
    </location>
</feature>
<dbReference type="EMBL" id="CP015163">
    <property type="protein sequence ID" value="AXB47077.1"/>
    <property type="molecule type" value="Genomic_DNA"/>
</dbReference>
<dbReference type="SUPFAM" id="SSF56059">
    <property type="entry name" value="Glutathione synthetase ATP-binding domain-like"/>
    <property type="match status" value="1"/>
</dbReference>
<dbReference type="AlphaFoldDB" id="A0A344LGA3"/>
<dbReference type="KEGG" id="aab:A4R43_35370"/>
<evidence type="ECO:0000256" key="4">
    <source>
        <dbReference type="PROSITE-ProRule" id="PRU00409"/>
    </source>
</evidence>
<dbReference type="PROSITE" id="PS50975">
    <property type="entry name" value="ATP_GRASP"/>
    <property type="match status" value="1"/>
</dbReference>
<dbReference type="GO" id="GO:0046872">
    <property type="term" value="F:metal ion binding"/>
    <property type="evidence" value="ECO:0007669"/>
    <property type="project" value="InterPro"/>
</dbReference>
<evidence type="ECO:0000259" key="5">
    <source>
        <dbReference type="PROSITE" id="PS50975"/>
    </source>
</evidence>
<evidence type="ECO:0000256" key="1">
    <source>
        <dbReference type="ARBA" id="ARBA00022598"/>
    </source>
</evidence>
<dbReference type="Gene3D" id="3.40.50.20">
    <property type="match status" value="1"/>
</dbReference>
<accession>A0A344LGA3</accession>
<organism evidence="6 7">
    <name type="scientific">Amycolatopsis albispora</name>
    <dbReference type="NCBI Taxonomy" id="1804986"/>
    <lineage>
        <taxon>Bacteria</taxon>
        <taxon>Bacillati</taxon>
        <taxon>Actinomycetota</taxon>
        <taxon>Actinomycetes</taxon>
        <taxon>Pseudonocardiales</taxon>
        <taxon>Pseudonocardiaceae</taxon>
        <taxon>Amycolatopsis</taxon>
    </lineage>
</organism>
<dbReference type="PANTHER" id="PTHR43585">
    <property type="entry name" value="FUMIPYRROLE BIOSYNTHESIS PROTEIN C"/>
    <property type="match status" value="1"/>
</dbReference>
<dbReference type="InterPro" id="IPR011761">
    <property type="entry name" value="ATP-grasp"/>
</dbReference>
<protein>
    <submittedName>
        <fullName evidence="6">Biotin carboxylase</fullName>
    </submittedName>
</protein>
<gene>
    <name evidence="6" type="ORF">A4R43_35370</name>
</gene>
<dbReference type="InterPro" id="IPR013815">
    <property type="entry name" value="ATP_grasp_subdomain_1"/>
</dbReference>
<keyword evidence="2 4" id="KW-0547">Nucleotide-binding</keyword>
<dbReference type="GO" id="GO:0016874">
    <property type="term" value="F:ligase activity"/>
    <property type="evidence" value="ECO:0007669"/>
    <property type="project" value="UniProtKB-KW"/>
</dbReference>
<dbReference type="Gene3D" id="3.30.470.20">
    <property type="entry name" value="ATP-grasp fold, B domain"/>
    <property type="match status" value="1"/>
</dbReference>
<name>A0A344LGA3_9PSEU</name>